<gene>
    <name evidence="2" type="ORF">FAB82_08255</name>
</gene>
<keyword evidence="1" id="KW-0812">Transmembrane</keyword>
<evidence type="ECO:0000313" key="2">
    <source>
        <dbReference type="EMBL" id="THV42078.1"/>
    </source>
</evidence>
<feature type="transmembrane region" description="Helical" evidence="1">
    <location>
        <begin position="215"/>
        <end position="233"/>
    </location>
</feature>
<comment type="caution">
    <text evidence="2">The sequence shown here is derived from an EMBL/GenBank/DDBJ whole genome shotgun (WGS) entry which is preliminary data.</text>
</comment>
<dbReference type="EMBL" id="STGY01000030">
    <property type="protein sequence ID" value="THV42078.1"/>
    <property type="molecule type" value="Genomic_DNA"/>
</dbReference>
<name>A0A4S8QCI6_9ACTN</name>
<evidence type="ECO:0000313" key="3">
    <source>
        <dbReference type="Proteomes" id="UP000308760"/>
    </source>
</evidence>
<keyword evidence="1" id="KW-1133">Transmembrane helix</keyword>
<feature type="transmembrane region" description="Helical" evidence="1">
    <location>
        <begin position="101"/>
        <end position="121"/>
    </location>
</feature>
<keyword evidence="1" id="KW-0472">Membrane</keyword>
<accession>A0A4S8QCI6</accession>
<proteinExistence type="predicted"/>
<dbReference type="InterPro" id="IPR012666">
    <property type="entry name" value="CbtA_put"/>
</dbReference>
<reference evidence="3" key="1">
    <citation type="submission" date="2019-04" db="EMBL/GenBank/DDBJ databases">
        <title>Nocardioides xinjiangensis sp. nov.</title>
        <authorList>
            <person name="Liu S."/>
        </authorList>
    </citation>
    <scope>NUCLEOTIDE SEQUENCE [LARGE SCALE GENOMIC DNA]</scope>
    <source>
        <strain evidence="3">18</strain>
    </source>
</reference>
<feature type="transmembrane region" description="Helical" evidence="1">
    <location>
        <begin position="141"/>
        <end position="164"/>
    </location>
</feature>
<organism evidence="2 3">
    <name type="scientific">Glycomyces buryatensis</name>
    <dbReference type="NCBI Taxonomy" id="2570927"/>
    <lineage>
        <taxon>Bacteria</taxon>
        <taxon>Bacillati</taxon>
        <taxon>Actinomycetota</taxon>
        <taxon>Actinomycetes</taxon>
        <taxon>Glycomycetales</taxon>
        <taxon>Glycomycetaceae</taxon>
        <taxon>Glycomyces</taxon>
    </lineage>
</organism>
<keyword evidence="3" id="KW-1185">Reference proteome</keyword>
<feature type="transmembrane region" description="Helical" evidence="1">
    <location>
        <begin position="69"/>
        <end position="94"/>
    </location>
</feature>
<evidence type="ECO:0008006" key="4">
    <source>
        <dbReference type="Google" id="ProtNLM"/>
    </source>
</evidence>
<protein>
    <recommendedName>
        <fullName evidence="4">CbtA family protein</fullName>
    </recommendedName>
</protein>
<dbReference type="AlphaFoldDB" id="A0A4S8QCI6"/>
<reference evidence="2 3" key="2">
    <citation type="submission" date="2019-05" db="EMBL/GenBank/DDBJ databases">
        <title>Glycomyces buryatensis sp. nov.</title>
        <authorList>
            <person name="Nikitina E."/>
        </authorList>
    </citation>
    <scope>NUCLEOTIDE SEQUENCE [LARGE SCALE GENOMIC DNA]</scope>
    <source>
        <strain evidence="2 3">18</strain>
    </source>
</reference>
<dbReference type="Pfam" id="PF09490">
    <property type="entry name" value="CbtA"/>
    <property type="match status" value="1"/>
</dbReference>
<dbReference type="RefSeq" id="WP_136534067.1">
    <property type="nucleotide sequence ID" value="NZ_STGY01000030.1"/>
</dbReference>
<dbReference type="OrthoDB" id="6851830at2"/>
<dbReference type="Proteomes" id="UP000308760">
    <property type="component" value="Unassembled WGS sequence"/>
</dbReference>
<sequence length="242" mass="25665">MLTDSVRRGLAAGLLAGLLAGVFALLWGEVPLGEAIALEEQAHAAAHDPAEAAHDHGEEFAVSRTAQQALLPVGSALLGAAYGGLFGLAFRLLARDSGDRWRAALLFGLATWAAVALFPALKYPANPPGVGDPETVNARTTWFLVAIAASVAVAIGLRFVSKWLRRKDWDDVPRQLLIGAIAACVYGGMFLALPANGDPVEVPADLLWDFRLASIGTQAILWLGLAVGFGWLWHRAARRETA</sequence>
<evidence type="ECO:0000256" key="1">
    <source>
        <dbReference type="SAM" id="Phobius"/>
    </source>
</evidence>
<feature type="transmembrane region" description="Helical" evidence="1">
    <location>
        <begin position="176"/>
        <end position="195"/>
    </location>
</feature>